<evidence type="ECO:0000313" key="3">
    <source>
        <dbReference type="EMBL" id="KAF7507433.1"/>
    </source>
</evidence>
<organism evidence="3 4">
    <name type="scientific">Endocarpon pusillum</name>
    <dbReference type="NCBI Taxonomy" id="364733"/>
    <lineage>
        <taxon>Eukaryota</taxon>
        <taxon>Fungi</taxon>
        <taxon>Dikarya</taxon>
        <taxon>Ascomycota</taxon>
        <taxon>Pezizomycotina</taxon>
        <taxon>Eurotiomycetes</taxon>
        <taxon>Chaetothyriomycetidae</taxon>
        <taxon>Verrucariales</taxon>
        <taxon>Verrucariaceae</taxon>
        <taxon>Endocarpon</taxon>
    </lineage>
</organism>
<reference evidence="3" key="1">
    <citation type="submission" date="2020-02" db="EMBL/GenBank/DDBJ databases">
        <authorList>
            <person name="Palmer J.M."/>
        </authorList>
    </citation>
    <scope>NUCLEOTIDE SEQUENCE</scope>
    <source>
        <strain evidence="3">EPUS1.4</strain>
        <tissue evidence="3">Thallus</tissue>
    </source>
</reference>
<sequence length="372" mass="43086">MHKELEETKNSLLEFRERKTDEFFKLDTAKPEERAVVQRWNQYLPSLAAVRGIAMTAAALDPHKIAPIVCACVFFSIDLAFNNLSPETKGKMRNILFESVIAINEWMSFETNFRKTDYDAIKDEVKELQALLTGQYLQALRLLCDILLSRNGSWEKRAGDKMTNKILDFDLRLATLKDHKLRWASKKKVMEETLVGEKEIADILGWIKKKDDPEKSLRDIRVKISSKRILWVNGPYGTGKTTIIYRIVSELQSLSENYLRREQSETPGDEGQLDRLLQVIPYFCTVLTTRSERADYSTIIRALTRKISLMPDFTLARRAETFHGQYTRVSEEPGDITIWEKFLHSVFFKKGCDDLRESLKQSLIDHADGMYE</sequence>
<keyword evidence="1" id="KW-0677">Repeat</keyword>
<proteinExistence type="predicted"/>
<name>A0A8H7E440_9EURO</name>
<dbReference type="OrthoDB" id="3946129at2759"/>
<evidence type="ECO:0000313" key="4">
    <source>
        <dbReference type="Proteomes" id="UP000606974"/>
    </source>
</evidence>
<protein>
    <recommendedName>
        <fullName evidence="2">Nephrocystin 3-like N-terminal domain-containing protein</fullName>
    </recommendedName>
</protein>
<dbReference type="Pfam" id="PF24883">
    <property type="entry name" value="NPHP3_N"/>
    <property type="match status" value="1"/>
</dbReference>
<dbReference type="SUPFAM" id="SSF52540">
    <property type="entry name" value="P-loop containing nucleoside triphosphate hydrolases"/>
    <property type="match status" value="1"/>
</dbReference>
<gene>
    <name evidence="3" type="ORF">GJ744_010492</name>
</gene>
<feature type="domain" description="Nephrocystin 3-like N-terminal" evidence="2">
    <location>
        <begin position="223"/>
        <end position="349"/>
    </location>
</feature>
<accession>A0A8H7E440</accession>
<dbReference type="EMBL" id="JAACFV010000069">
    <property type="protein sequence ID" value="KAF7507433.1"/>
    <property type="molecule type" value="Genomic_DNA"/>
</dbReference>
<evidence type="ECO:0000256" key="1">
    <source>
        <dbReference type="ARBA" id="ARBA00022737"/>
    </source>
</evidence>
<dbReference type="Proteomes" id="UP000606974">
    <property type="component" value="Unassembled WGS sequence"/>
</dbReference>
<evidence type="ECO:0000259" key="2">
    <source>
        <dbReference type="Pfam" id="PF24883"/>
    </source>
</evidence>
<keyword evidence="4" id="KW-1185">Reference proteome</keyword>
<dbReference type="AlphaFoldDB" id="A0A8H7E440"/>
<dbReference type="InterPro" id="IPR056884">
    <property type="entry name" value="NPHP3-like_N"/>
</dbReference>
<dbReference type="Gene3D" id="3.40.50.300">
    <property type="entry name" value="P-loop containing nucleotide triphosphate hydrolases"/>
    <property type="match status" value="1"/>
</dbReference>
<dbReference type="InterPro" id="IPR027417">
    <property type="entry name" value="P-loop_NTPase"/>
</dbReference>
<comment type="caution">
    <text evidence="3">The sequence shown here is derived from an EMBL/GenBank/DDBJ whole genome shotgun (WGS) entry which is preliminary data.</text>
</comment>